<dbReference type="SUPFAM" id="SSF52799">
    <property type="entry name" value="(Phosphotyrosine protein) phosphatases II"/>
    <property type="match status" value="2"/>
</dbReference>
<evidence type="ECO:0000256" key="2">
    <source>
        <dbReference type="ARBA" id="ARBA00007765"/>
    </source>
</evidence>
<dbReference type="PANTHER" id="PTHR19134">
    <property type="entry name" value="RECEPTOR-TYPE TYROSINE-PROTEIN PHOSPHATASE"/>
    <property type="match status" value="1"/>
</dbReference>
<keyword evidence="10" id="KW-0904">Protein phosphatase</keyword>
<evidence type="ECO:0000259" key="15">
    <source>
        <dbReference type="PROSITE" id="PS50056"/>
    </source>
</evidence>
<sequence length="548" mass="63884">MEDETRQPIPVAELKQHYLRMHANSDLLFEKEYKDIKEPVNVTTRHCDNLINKPKNRYGNIKAYDHSRVILSSVQGDSESTDYINANWIDGFKQEKKYIATIGPKAETTSDFWRMMWEHKSSIVVMLTKLVEKGKVKCHKYWPEENEQYGEIIVTLEEKEELADFEIRKFFLRKLSNQMETRMVKHFYFTSWPDHDVPEYATGLLEFWKRVRNSWEGPQSGPITVHCSAGVGRTGTFIVIDAMMEQIKEENLLDVYSYVSRIRAQRNFMVQRPSQYSFIHYALLEAVTFGDTEIEVQNLRMRLMQLAEKVAGTGMTGLEREFQLLNGAVPDELSDFYTATQPKNSKKNRYPNILPCERCRVVLPAIPDKEDTTYINASYLEGYQEKVAFIATQAPLDNTIEDFWRMVWHEEVFCIVMLCGLNEPLETGEVRQISHFMYLEWTEHAVPTKLLTIIDLIGDLQKARRKHLDRPVVVHCSDGVGRTGAFCTLFATLERVKLEGVLDVFITARMLRTQRPGMVSHLDQYRLCYEAILAYLDSFEESQYQNFM</sequence>
<dbReference type="FunFam" id="3.90.190.10:FF:000383">
    <property type="entry name" value="Predicted protein"/>
    <property type="match status" value="1"/>
</dbReference>
<dbReference type="Gene3D" id="3.90.190.10">
    <property type="entry name" value="Protein tyrosine phosphatase superfamily"/>
    <property type="match status" value="3"/>
</dbReference>
<dbReference type="FunFam" id="3.90.190.10:FF:000007">
    <property type="entry name" value="Receptor-type tyrosine-protein phosphatase alpha"/>
    <property type="match status" value="1"/>
</dbReference>
<feature type="domain" description="Tyrosine-protein phosphatase" evidence="14">
    <location>
        <begin position="29"/>
        <end position="286"/>
    </location>
</feature>
<comment type="similarity">
    <text evidence="2">Belongs to the protein-tyrosine phosphatase family. Receptor class 4 subfamily.</text>
</comment>
<dbReference type="Proteomes" id="UP000001593">
    <property type="component" value="Unassembled WGS sequence"/>
</dbReference>
<evidence type="ECO:0000313" key="16">
    <source>
        <dbReference type="EMBL" id="EDO33995.1"/>
    </source>
</evidence>
<dbReference type="InterPro" id="IPR003595">
    <property type="entry name" value="Tyr_Pase_cat"/>
</dbReference>
<keyword evidence="11" id="KW-1133">Transmembrane helix</keyword>
<keyword evidence="4" id="KW-1003">Cell membrane</keyword>
<keyword evidence="13" id="KW-0325">Glycoprotein</keyword>
<keyword evidence="12" id="KW-0472">Membrane</keyword>
<evidence type="ECO:0000256" key="5">
    <source>
        <dbReference type="ARBA" id="ARBA00022553"/>
    </source>
</evidence>
<name>A7SQN6_NEMVE</name>
<evidence type="ECO:0000256" key="3">
    <source>
        <dbReference type="ARBA" id="ARBA00013064"/>
    </source>
</evidence>
<dbReference type="EMBL" id="DS469748">
    <property type="protein sequence ID" value="EDO33995.1"/>
    <property type="molecule type" value="Genomic_DNA"/>
</dbReference>
<evidence type="ECO:0000256" key="8">
    <source>
        <dbReference type="ARBA" id="ARBA00022737"/>
    </source>
</evidence>
<keyword evidence="9" id="KW-0378">Hydrolase</keyword>
<dbReference type="GO" id="GO:0007165">
    <property type="term" value="P:signal transduction"/>
    <property type="evidence" value="ECO:0000318"/>
    <property type="project" value="GO_Central"/>
</dbReference>
<evidence type="ECO:0000256" key="9">
    <source>
        <dbReference type="ARBA" id="ARBA00022801"/>
    </source>
</evidence>
<dbReference type="PhylomeDB" id="A7SQN6"/>
<dbReference type="KEGG" id="nve:5505231"/>
<reference evidence="16 17" key="1">
    <citation type="journal article" date="2007" name="Science">
        <title>Sea anemone genome reveals ancestral eumetazoan gene repertoire and genomic organization.</title>
        <authorList>
            <person name="Putnam N.H."/>
            <person name="Srivastava M."/>
            <person name="Hellsten U."/>
            <person name="Dirks B."/>
            <person name="Chapman J."/>
            <person name="Salamov A."/>
            <person name="Terry A."/>
            <person name="Shapiro H."/>
            <person name="Lindquist E."/>
            <person name="Kapitonov V.V."/>
            <person name="Jurka J."/>
            <person name="Genikhovich G."/>
            <person name="Grigoriev I.V."/>
            <person name="Lucas S.M."/>
            <person name="Steele R.E."/>
            <person name="Finnerty J.R."/>
            <person name="Technau U."/>
            <person name="Martindale M.Q."/>
            <person name="Rokhsar D.S."/>
        </authorList>
    </citation>
    <scope>NUCLEOTIDE SEQUENCE [LARGE SCALE GENOMIC DNA]</scope>
    <source>
        <strain evidence="17">CH2 X CH6</strain>
    </source>
</reference>
<accession>A7SQN6</accession>
<dbReference type="InterPro" id="IPR016130">
    <property type="entry name" value="Tyr_Pase_AS"/>
</dbReference>
<keyword evidence="5" id="KW-0597">Phosphoprotein</keyword>
<feature type="domain" description="Tyrosine specific protein phosphatases" evidence="15">
    <location>
        <begin position="451"/>
        <end position="526"/>
    </location>
</feature>
<dbReference type="PROSITE" id="PS50056">
    <property type="entry name" value="TYR_PHOSPHATASE_2"/>
    <property type="match status" value="2"/>
</dbReference>
<dbReference type="eggNOG" id="KOG4228">
    <property type="taxonomic scope" value="Eukaryota"/>
</dbReference>
<dbReference type="InParanoid" id="A7SQN6"/>
<proteinExistence type="inferred from homology"/>
<gene>
    <name evidence="16" type="ORF">NEMVEDRAFT_v1g230727</name>
</gene>
<comment type="subcellular location">
    <subcellularLocation>
        <location evidence="1">Cell membrane</location>
        <topology evidence="1">Single-pass type I membrane protein</topology>
    </subcellularLocation>
</comment>
<evidence type="ECO:0000256" key="1">
    <source>
        <dbReference type="ARBA" id="ARBA00004251"/>
    </source>
</evidence>
<evidence type="ECO:0000256" key="6">
    <source>
        <dbReference type="ARBA" id="ARBA00022692"/>
    </source>
</evidence>
<dbReference type="InterPro" id="IPR000387">
    <property type="entry name" value="Tyr_Pase_dom"/>
</dbReference>
<keyword evidence="7" id="KW-0732">Signal</keyword>
<dbReference type="PROSITE" id="PS00383">
    <property type="entry name" value="TYR_PHOSPHATASE_1"/>
    <property type="match status" value="2"/>
</dbReference>
<evidence type="ECO:0000259" key="14">
    <source>
        <dbReference type="PROSITE" id="PS50055"/>
    </source>
</evidence>
<evidence type="ECO:0000256" key="4">
    <source>
        <dbReference type="ARBA" id="ARBA00022475"/>
    </source>
</evidence>
<feature type="domain" description="Tyrosine-protein phosphatase" evidence="14">
    <location>
        <begin position="318"/>
        <end position="535"/>
    </location>
</feature>
<dbReference type="OMA" id="FFIADDH"/>
<dbReference type="STRING" id="45351.A7SQN6"/>
<keyword evidence="17" id="KW-1185">Reference proteome</keyword>
<dbReference type="FunFam" id="3.90.190.10:FF:000231">
    <property type="entry name" value="Glomerular epithelial protein 1"/>
    <property type="match status" value="1"/>
</dbReference>
<evidence type="ECO:0000313" key="17">
    <source>
        <dbReference type="Proteomes" id="UP000001593"/>
    </source>
</evidence>
<evidence type="ECO:0000256" key="11">
    <source>
        <dbReference type="ARBA" id="ARBA00022989"/>
    </source>
</evidence>
<dbReference type="GO" id="GO:0004725">
    <property type="term" value="F:protein tyrosine phosphatase activity"/>
    <property type="evidence" value="ECO:0000318"/>
    <property type="project" value="GO_Central"/>
</dbReference>
<dbReference type="AlphaFoldDB" id="A7SQN6"/>
<evidence type="ECO:0000256" key="10">
    <source>
        <dbReference type="ARBA" id="ARBA00022912"/>
    </source>
</evidence>
<dbReference type="SMART" id="SM00404">
    <property type="entry name" value="PTPc_motif"/>
    <property type="match status" value="2"/>
</dbReference>
<dbReference type="GO" id="GO:0005886">
    <property type="term" value="C:plasma membrane"/>
    <property type="evidence" value="ECO:0007669"/>
    <property type="project" value="UniProtKB-SubCell"/>
</dbReference>
<dbReference type="Pfam" id="PF00102">
    <property type="entry name" value="Y_phosphatase"/>
    <property type="match status" value="3"/>
</dbReference>
<dbReference type="PROSITE" id="PS50055">
    <property type="entry name" value="TYR_PHOSPHATASE_PTP"/>
    <property type="match status" value="2"/>
</dbReference>
<evidence type="ECO:0000256" key="7">
    <source>
        <dbReference type="ARBA" id="ARBA00022729"/>
    </source>
</evidence>
<keyword evidence="8" id="KW-0677">Repeat</keyword>
<feature type="domain" description="Tyrosine specific protein phosphatases" evidence="15">
    <location>
        <begin position="205"/>
        <end position="277"/>
    </location>
</feature>
<dbReference type="InterPro" id="IPR050348">
    <property type="entry name" value="Protein-Tyr_Phosphatase"/>
</dbReference>
<protein>
    <recommendedName>
        <fullName evidence="3">protein-tyrosine-phosphatase</fullName>
        <ecNumber evidence="3">3.1.3.48</ecNumber>
    </recommendedName>
</protein>
<dbReference type="PRINTS" id="PR00700">
    <property type="entry name" value="PRTYPHPHTASE"/>
</dbReference>
<dbReference type="SMART" id="SM00194">
    <property type="entry name" value="PTPc"/>
    <property type="match status" value="2"/>
</dbReference>
<dbReference type="InterPro" id="IPR000242">
    <property type="entry name" value="PTP_cat"/>
</dbReference>
<dbReference type="HOGENOM" id="CLU_001645_8_0_1"/>
<organism evidence="16 17">
    <name type="scientific">Nematostella vectensis</name>
    <name type="common">Starlet sea anemone</name>
    <dbReference type="NCBI Taxonomy" id="45351"/>
    <lineage>
        <taxon>Eukaryota</taxon>
        <taxon>Metazoa</taxon>
        <taxon>Cnidaria</taxon>
        <taxon>Anthozoa</taxon>
        <taxon>Hexacorallia</taxon>
        <taxon>Actiniaria</taxon>
        <taxon>Edwardsiidae</taxon>
        <taxon>Nematostella</taxon>
    </lineage>
</organism>
<dbReference type="InterPro" id="IPR029021">
    <property type="entry name" value="Prot-tyrosine_phosphatase-like"/>
</dbReference>
<dbReference type="EC" id="3.1.3.48" evidence="3"/>
<keyword evidence="6" id="KW-0812">Transmembrane</keyword>
<evidence type="ECO:0000256" key="12">
    <source>
        <dbReference type="ARBA" id="ARBA00023136"/>
    </source>
</evidence>
<evidence type="ECO:0000256" key="13">
    <source>
        <dbReference type="ARBA" id="ARBA00023180"/>
    </source>
</evidence>
<dbReference type="PANTHER" id="PTHR19134:SF531">
    <property type="entry name" value="TYROSINE-PROTEIN PHOSPHATASE LAR"/>
    <property type="match status" value="1"/>
</dbReference>